<dbReference type="SMART" id="SM00280">
    <property type="entry name" value="KAZAL"/>
    <property type="match status" value="1"/>
</dbReference>
<dbReference type="InterPro" id="IPR036058">
    <property type="entry name" value="Kazal_dom_sf"/>
</dbReference>
<evidence type="ECO:0000259" key="2">
    <source>
        <dbReference type="PROSITE" id="PS51465"/>
    </source>
</evidence>
<name>A0A8S3T5B0_MYTED</name>
<evidence type="ECO:0000313" key="4">
    <source>
        <dbReference type="Proteomes" id="UP000683360"/>
    </source>
</evidence>
<dbReference type="AlphaFoldDB" id="A0A8S3T5B0"/>
<gene>
    <name evidence="3" type="ORF">MEDL_38759</name>
</gene>
<dbReference type="PROSITE" id="PS51465">
    <property type="entry name" value="KAZAL_2"/>
    <property type="match status" value="1"/>
</dbReference>
<dbReference type="CDD" id="cd00104">
    <property type="entry name" value="KAZAL_FS"/>
    <property type="match status" value="1"/>
</dbReference>
<organism evidence="3 4">
    <name type="scientific">Mytilus edulis</name>
    <name type="common">Blue mussel</name>
    <dbReference type="NCBI Taxonomy" id="6550"/>
    <lineage>
        <taxon>Eukaryota</taxon>
        <taxon>Metazoa</taxon>
        <taxon>Spiralia</taxon>
        <taxon>Lophotrochozoa</taxon>
        <taxon>Mollusca</taxon>
        <taxon>Bivalvia</taxon>
        <taxon>Autobranchia</taxon>
        <taxon>Pteriomorphia</taxon>
        <taxon>Mytilida</taxon>
        <taxon>Mytiloidea</taxon>
        <taxon>Mytilidae</taxon>
        <taxon>Mytilinae</taxon>
        <taxon>Mytilus</taxon>
    </lineage>
</organism>
<accession>A0A8S3T5B0</accession>
<proteinExistence type="predicted"/>
<sequence length="216" mass="23816">MTPPVQNLAELDNALHHECHEWQQLTQQQIRRLCGGLLGFIQSFLMHHELCEEIMFVDCKTEALPGNKLYRDNKGILYDNFCTYSQAKCKDSSIDLETVCTCEHPGMNNQVSGTSVKWTPTQKTTMKPLITASFSTPPTVQSTTQSTTQSTAVPSSVPVSTQKNLVSAFCQNKDLVDCPSNTALICGSDNKSYSRCQLAKAQCDNPNLSITKEGAC</sequence>
<feature type="domain" description="Kazal-like" evidence="2">
    <location>
        <begin position="164"/>
        <end position="216"/>
    </location>
</feature>
<keyword evidence="4" id="KW-1185">Reference proteome</keyword>
<comment type="caution">
    <text evidence="3">The sequence shown here is derived from an EMBL/GenBank/DDBJ whole genome shotgun (WGS) entry which is preliminary data.</text>
</comment>
<dbReference type="Gene3D" id="3.30.60.30">
    <property type="match status" value="1"/>
</dbReference>
<protein>
    <recommendedName>
        <fullName evidence="2">Kazal-like domain-containing protein</fullName>
    </recommendedName>
</protein>
<dbReference type="OrthoDB" id="126772at2759"/>
<reference evidence="3" key="1">
    <citation type="submission" date="2021-03" db="EMBL/GenBank/DDBJ databases">
        <authorList>
            <person name="Bekaert M."/>
        </authorList>
    </citation>
    <scope>NUCLEOTIDE SEQUENCE</scope>
</reference>
<feature type="region of interest" description="Disordered" evidence="1">
    <location>
        <begin position="136"/>
        <end position="155"/>
    </location>
</feature>
<dbReference type="Proteomes" id="UP000683360">
    <property type="component" value="Unassembled WGS sequence"/>
</dbReference>
<dbReference type="SUPFAM" id="SSF100895">
    <property type="entry name" value="Kazal-type serine protease inhibitors"/>
    <property type="match status" value="1"/>
</dbReference>
<dbReference type="InterPro" id="IPR002350">
    <property type="entry name" value="Kazal_dom"/>
</dbReference>
<evidence type="ECO:0000256" key="1">
    <source>
        <dbReference type="SAM" id="MobiDB-lite"/>
    </source>
</evidence>
<evidence type="ECO:0000313" key="3">
    <source>
        <dbReference type="EMBL" id="CAG2225621.1"/>
    </source>
</evidence>
<dbReference type="EMBL" id="CAJPWZ010001855">
    <property type="protein sequence ID" value="CAG2225621.1"/>
    <property type="molecule type" value="Genomic_DNA"/>
</dbReference>